<evidence type="ECO:0000313" key="16">
    <source>
        <dbReference type="Proteomes" id="UP000681986"/>
    </source>
</evidence>
<keyword evidence="12" id="KW-0190">Covalent protein-DNA linkage</keyword>
<dbReference type="GO" id="GO:0016779">
    <property type="term" value="F:nucleotidyltransferase activity"/>
    <property type="evidence" value="ECO:0007669"/>
    <property type="project" value="UniProtKB-KW"/>
</dbReference>
<evidence type="ECO:0000256" key="6">
    <source>
        <dbReference type="ARBA" id="ARBA00022705"/>
    </source>
</evidence>
<dbReference type="InterPro" id="IPR049912">
    <property type="entry name" value="CRESS_DNA_REP"/>
</dbReference>
<dbReference type="GO" id="GO:0000166">
    <property type="term" value="F:nucleotide binding"/>
    <property type="evidence" value="ECO:0007669"/>
    <property type="project" value="UniProtKB-KW"/>
</dbReference>
<dbReference type="GeneID" id="80536316"/>
<keyword evidence="16" id="KW-1185">Reference proteome</keyword>
<keyword evidence="10" id="KW-0255">Endonuclease</keyword>
<proteinExistence type="predicted"/>
<protein>
    <recommendedName>
        <fullName evidence="2">Replication-associated protein</fullName>
    </recommendedName>
</protein>
<evidence type="ECO:0000256" key="12">
    <source>
        <dbReference type="ARBA" id="ARBA00023124"/>
    </source>
</evidence>
<evidence type="ECO:0000256" key="4">
    <source>
        <dbReference type="ARBA" id="ARBA00022679"/>
    </source>
</evidence>
<dbReference type="InterPro" id="IPR022692">
    <property type="entry name" value="Gemini_AL1_REP_central"/>
</dbReference>
<organism evidence="15 16">
    <name type="scientific">Capybara genomovirus 6</name>
    <dbReference type="NCBI Taxonomy" id="2582945"/>
    <lineage>
        <taxon>Viruses</taxon>
        <taxon>Monodnaviria</taxon>
        <taxon>Shotokuvirae</taxon>
        <taxon>Cressdnaviricota</taxon>
        <taxon>Repensiviricetes</taxon>
        <taxon>Geplafuvirales</taxon>
        <taxon>Genomoviridae</taxon>
        <taxon>Gemygorvirus</taxon>
        <taxon>Gemygorvirus hydro1</taxon>
    </lineage>
</organism>
<comment type="subcellular location">
    <subcellularLocation>
        <location evidence="1">Host nucleus</location>
    </subcellularLocation>
</comment>
<keyword evidence="6" id="KW-0235">DNA replication</keyword>
<dbReference type="GO" id="GO:0005198">
    <property type="term" value="F:structural molecule activity"/>
    <property type="evidence" value="ECO:0007669"/>
    <property type="project" value="InterPro"/>
</dbReference>
<evidence type="ECO:0000256" key="11">
    <source>
        <dbReference type="ARBA" id="ARBA00022801"/>
    </source>
</evidence>
<dbReference type="InterPro" id="IPR027417">
    <property type="entry name" value="P-loop_NTPase"/>
</dbReference>
<evidence type="ECO:0000256" key="1">
    <source>
        <dbReference type="ARBA" id="ARBA00004147"/>
    </source>
</evidence>
<reference evidence="15" key="1">
    <citation type="submission" date="2019-02" db="EMBL/GenBank/DDBJ databases">
        <title>Diverse ssDNA viruses associated with Capybara (Hydrochoerus hydrochaeris) in Brazil.</title>
        <authorList>
            <person name="Fontenele R.S."/>
            <person name="Lamas N.S."/>
            <person name="Lacorte C."/>
            <person name="Varsani A."/>
            <person name="Ribeiro S.G."/>
        </authorList>
    </citation>
    <scope>NUCLEOTIDE SEQUENCE</scope>
    <source>
        <strain evidence="15">Cap1_100</strain>
    </source>
</reference>
<keyword evidence="7" id="KW-0540">Nuclease</keyword>
<feature type="domain" description="CRESS-DNA virus Rep endonuclease" evidence="14">
    <location>
        <begin position="4"/>
        <end position="109"/>
    </location>
</feature>
<evidence type="ECO:0000256" key="13">
    <source>
        <dbReference type="ARBA" id="ARBA00023125"/>
    </source>
</evidence>
<dbReference type="Gene3D" id="3.40.1310.20">
    <property type="match status" value="1"/>
</dbReference>
<dbReference type="Pfam" id="PF00799">
    <property type="entry name" value="Gemini_AL1"/>
    <property type="match status" value="1"/>
</dbReference>
<dbReference type="EMBL" id="MK483078">
    <property type="protein sequence ID" value="QCS35893.1"/>
    <property type="molecule type" value="Genomic_DNA"/>
</dbReference>
<dbReference type="GO" id="GO:0016888">
    <property type="term" value="F:DNA endonuclease activity, producing 5'-phosphomonoesters"/>
    <property type="evidence" value="ECO:0007669"/>
    <property type="project" value="InterPro"/>
</dbReference>
<keyword evidence="11" id="KW-0378">Hydrolase</keyword>
<dbReference type="RefSeq" id="YP_010798211.1">
    <property type="nucleotide sequence ID" value="NC_076363.1"/>
</dbReference>
<dbReference type="Proteomes" id="UP000681986">
    <property type="component" value="Segment"/>
</dbReference>
<evidence type="ECO:0000256" key="5">
    <source>
        <dbReference type="ARBA" id="ARBA00022695"/>
    </source>
</evidence>
<dbReference type="SUPFAM" id="SSF55464">
    <property type="entry name" value="Origin of replication-binding domain, RBD-like"/>
    <property type="match status" value="1"/>
</dbReference>
<keyword evidence="13" id="KW-0238">DNA-binding</keyword>
<keyword evidence="9" id="KW-0547">Nucleotide-binding</keyword>
<dbReference type="InterPro" id="IPR001301">
    <property type="entry name" value="Gemini_AL1_CLV"/>
</dbReference>
<dbReference type="KEGG" id="vg:80536316"/>
<evidence type="ECO:0000256" key="3">
    <source>
        <dbReference type="ARBA" id="ARBA00022562"/>
    </source>
</evidence>
<keyword evidence="5" id="KW-0548">Nucleotidyltransferase</keyword>
<dbReference type="GO" id="GO:0003677">
    <property type="term" value="F:DNA binding"/>
    <property type="evidence" value="ECO:0007669"/>
    <property type="project" value="UniProtKB-KW"/>
</dbReference>
<evidence type="ECO:0000256" key="10">
    <source>
        <dbReference type="ARBA" id="ARBA00022759"/>
    </source>
</evidence>
<evidence type="ECO:0000256" key="7">
    <source>
        <dbReference type="ARBA" id="ARBA00022722"/>
    </source>
</evidence>
<dbReference type="Pfam" id="PF08283">
    <property type="entry name" value="Gemini_AL1_M"/>
    <property type="match status" value="1"/>
</dbReference>
<gene>
    <name evidence="15" type="primary">rep</name>
</gene>
<sequence length="322" mass="36500">MPFRCQSRYVLLTYAQCGDLDPHAIVTLLSSMGAECIIGREEHADEGIHLHAFVDFGRRPDIRNERFADVEGRHPNVQPFGRTPEKGWDYAIKDGDVVAGGLERPDGNPIPKTGTDWARICMATSPSEFWELVRELAPRALLTNFTSLRAYADWNFRPDRTPYSTPSNISFDLSGVPELDEWVHSNLSGNRVGEQRRSKSLILYGPTRLGKTLWARSLGKHVYFGGLFNLEELGDTEDVEYAVFDDMQGGFDFFHGYKFWLGAQAEFTVTDKYKGKKHIKWGKPSIWLCNINPAGEKVDWDWVEGNCTIVSVDEPIFRASTE</sequence>
<dbReference type="Gene3D" id="3.40.50.300">
    <property type="entry name" value="P-loop containing nucleotide triphosphate hydrolases"/>
    <property type="match status" value="1"/>
</dbReference>
<dbReference type="GO" id="GO:0042025">
    <property type="term" value="C:host cell nucleus"/>
    <property type="evidence" value="ECO:0007669"/>
    <property type="project" value="UniProtKB-SubCell"/>
</dbReference>
<keyword evidence="8" id="KW-0479">Metal-binding</keyword>
<evidence type="ECO:0000313" key="15">
    <source>
        <dbReference type="EMBL" id="QCS35893.1"/>
    </source>
</evidence>
<dbReference type="GO" id="GO:0046872">
    <property type="term" value="F:metal ion binding"/>
    <property type="evidence" value="ECO:0007669"/>
    <property type="project" value="UniProtKB-KW"/>
</dbReference>
<keyword evidence="4" id="KW-0808">Transferase</keyword>
<evidence type="ECO:0000256" key="8">
    <source>
        <dbReference type="ARBA" id="ARBA00022723"/>
    </source>
</evidence>
<accession>A0A4P8W3T2</accession>
<evidence type="ECO:0000256" key="2">
    <source>
        <dbReference type="ARBA" id="ARBA00014531"/>
    </source>
</evidence>
<evidence type="ECO:0000259" key="14">
    <source>
        <dbReference type="PROSITE" id="PS52020"/>
    </source>
</evidence>
<name>A0A4P8W3T2_9VIRU</name>
<keyword evidence="3" id="KW-1048">Host nucleus</keyword>
<dbReference type="PROSITE" id="PS52020">
    <property type="entry name" value="CRESS_DNA_REP"/>
    <property type="match status" value="1"/>
</dbReference>
<evidence type="ECO:0000256" key="9">
    <source>
        <dbReference type="ARBA" id="ARBA00022741"/>
    </source>
</evidence>
<dbReference type="GO" id="GO:0006260">
    <property type="term" value="P:DNA replication"/>
    <property type="evidence" value="ECO:0007669"/>
    <property type="project" value="UniProtKB-KW"/>
</dbReference>
<dbReference type="PRINTS" id="PR00228">
    <property type="entry name" value="GEMCOATCLVL1"/>
</dbReference>